<name>A0A4S4BJV2_9BACL</name>
<accession>A0A4S4BJV2</accession>
<dbReference type="EMBL" id="SSOB01000041">
    <property type="protein sequence ID" value="THF74395.1"/>
    <property type="molecule type" value="Genomic_DNA"/>
</dbReference>
<organism evidence="1 2">
    <name type="scientific">Cohnella fermenti</name>
    <dbReference type="NCBI Taxonomy" id="2565925"/>
    <lineage>
        <taxon>Bacteria</taxon>
        <taxon>Bacillati</taxon>
        <taxon>Bacillota</taxon>
        <taxon>Bacilli</taxon>
        <taxon>Bacillales</taxon>
        <taxon>Paenibacillaceae</taxon>
        <taxon>Cohnella</taxon>
    </lineage>
</organism>
<dbReference type="RefSeq" id="WP_136372650.1">
    <property type="nucleotide sequence ID" value="NZ_SSOB01000041.1"/>
</dbReference>
<comment type="caution">
    <text evidence="1">The sequence shown here is derived from an EMBL/GenBank/DDBJ whole genome shotgun (WGS) entry which is preliminary data.</text>
</comment>
<reference evidence="1 2" key="1">
    <citation type="submission" date="2019-04" db="EMBL/GenBank/DDBJ databases">
        <title>Cohnella sp. nov. isolated from preserved vegetables.</title>
        <authorList>
            <person name="Lin S.-Y."/>
            <person name="Hung M.-H."/>
            <person name="Young C.-C."/>
        </authorList>
    </citation>
    <scope>NUCLEOTIDE SEQUENCE [LARGE SCALE GENOMIC DNA]</scope>
    <source>
        <strain evidence="1 2">CC-MHH1044</strain>
    </source>
</reference>
<proteinExistence type="predicted"/>
<dbReference type="AlphaFoldDB" id="A0A4S4BJV2"/>
<protein>
    <submittedName>
        <fullName evidence="1">Uncharacterized protein</fullName>
    </submittedName>
</protein>
<keyword evidence="2" id="KW-1185">Reference proteome</keyword>
<dbReference type="Proteomes" id="UP000310636">
    <property type="component" value="Unassembled WGS sequence"/>
</dbReference>
<evidence type="ECO:0000313" key="2">
    <source>
        <dbReference type="Proteomes" id="UP000310636"/>
    </source>
</evidence>
<sequence>MEALSEWLLAVFRKRMDALDANIARNSRETVKYRQTAEFRERLCQMLSKEQFELLAEWEAGMNERFSTERETWYLSGLSDGIALTMEMDELSRGLPKRKKE</sequence>
<evidence type="ECO:0000313" key="1">
    <source>
        <dbReference type="EMBL" id="THF74395.1"/>
    </source>
</evidence>
<gene>
    <name evidence="1" type="ORF">E6C55_25470</name>
</gene>